<evidence type="ECO:0000313" key="2">
    <source>
        <dbReference type="Proteomes" id="UP001139293"/>
    </source>
</evidence>
<dbReference type="EMBL" id="JAKILB010000001">
    <property type="protein sequence ID" value="MCL1137226.1"/>
    <property type="molecule type" value="Genomic_DNA"/>
</dbReference>
<sequence length="66" mass="7883">MRFINKTISCPHCGHHQHINIDATCGDQDYYEDCRVCCNPIHMRLHMDEAQHKIEFFIDSDDEQIY</sequence>
<dbReference type="InterPro" id="IPR017143">
    <property type="entry name" value="UCP037225"/>
</dbReference>
<dbReference type="RefSeq" id="WP_012277111.1">
    <property type="nucleotide sequence ID" value="NZ_JAKILB010000001.1"/>
</dbReference>
<comment type="caution">
    <text evidence="1">The sequence shown here is derived from an EMBL/GenBank/DDBJ whole genome shotgun (WGS) entry which is preliminary data.</text>
</comment>
<dbReference type="PIRSF" id="PIRSF037225">
    <property type="entry name" value="UCP037225"/>
    <property type="match status" value="1"/>
</dbReference>
<accession>A0A9X1ZJL9</accession>
<gene>
    <name evidence="1" type="ORF">L2740_01425</name>
</gene>
<evidence type="ECO:0000313" key="1">
    <source>
        <dbReference type="EMBL" id="MCL1137226.1"/>
    </source>
</evidence>
<name>A0A9X1ZJL9_9GAMM</name>
<protein>
    <submittedName>
        <fullName evidence="1">CPXCG motif-containing cysteine-rich protein</fullName>
    </submittedName>
</protein>
<proteinExistence type="predicted"/>
<organism evidence="1 2">
    <name type="scientific">Shewanella pneumatophori</name>
    <dbReference type="NCBI Taxonomy" id="314092"/>
    <lineage>
        <taxon>Bacteria</taxon>
        <taxon>Pseudomonadati</taxon>
        <taxon>Pseudomonadota</taxon>
        <taxon>Gammaproteobacteria</taxon>
        <taxon>Alteromonadales</taxon>
        <taxon>Shewanellaceae</taxon>
        <taxon>Shewanella</taxon>
    </lineage>
</organism>
<reference evidence="1" key="1">
    <citation type="submission" date="2022-01" db="EMBL/GenBank/DDBJ databases">
        <title>Whole genome-based taxonomy of the Shewanellaceae.</title>
        <authorList>
            <person name="Martin-Rodriguez A.J."/>
        </authorList>
    </citation>
    <scope>NUCLEOTIDE SEQUENCE</scope>
    <source>
        <strain evidence="1">KCTC 23973</strain>
    </source>
</reference>
<dbReference type="AlphaFoldDB" id="A0A9X1ZJL9"/>
<dbReference type="Proteomes" id="UP001139293">
    <property type="component" value="Unassembled WGS sequence"/>
</dbReference>
<dbReference type="InterPro" id="IPR025990">
    <property type="entry name" value="zinc_ribbon_bacterial"/>
</dbReference>
<keyword evidence="2" id="KW-1185">Reference proteome</keyword>
<dbReference type="Pfam" id="PF14255">
    <property type="entry name" value="Zn_ribbon_21"/>
    <property type="match status" value="1"/>
</dbReference>